<keyword evidence="1" id="KW-0479">Metal-binding</keyword>
<organism evidence="5 6">
    <name type="scientific">Canna indica</name>
    <name type="common">Indian-shot</name>
    <dbReference type="NCBI Taxonomy" id="4628"/>
    <lineage>
        <taxon>Eukaryota</taxon>
        <taxon>Viridiplantae</taxon>
        <taxon>Streptophyta</taxon>
        <taxon>Embryophyta</taxon>
        <taxon>Tracheophyta</taxon>
        <taxon>Spermatophyta</taxon>
        <taxon>Magnoliopsida</taxon>
        <taxon>Liliopsida</taxon>
        <taxon>Zingiberales</taxon>
        <taxon>Cannaceae</taxon>
        <taxon>Canna</taxon>
    </lineage>
</organism>
<evidence type="ECO:0000256" key="2">
    <source>
        <dbReference type="SAM" id="MobiDB-lite"/>
    </source>
</evidence>
<sequence length="194" mass="22014">MLWFGQLKHSRISHHHFLFPNPTQLTQHKPHPHPPPPLANSSMAAQGSQPFHWHYDELDDKNFHVRGRSLLFLIVFFAILLTSTLLCLYVRWACRHRRWAAQTDSSVMPSAAPPPRAAGLDAKIIDSIPVRLHQAPADGEEAPCSICLSGLTEREKVKVLPSCDHTFHVECVDEWLRAHTSCPLCRARLDKETV</sequence>
<keyword evidence="3" id="KW-1133">Transmembrane helix</keyword>
<dbReference type="InterPro" id="IPR013083">
    <property type="entry name" value="Znf_RING/FYVE/PHD"/>
</dbReference>
<dbReference type="PROSITE" id="PS50089">
    <property type="entry name" value="ZF_RING_2"/>
    <property type="match status" value="1"/>
</dbReference>
<keyword evidence="1" id="KW-0863">Zinc-finger</keyword>
<keyword evidence="3" id="KW-0472">Membrane</keyword>
<evidence type="ECO:0000313" key="5">
    <source>
        <dbReference type="EMBL" id="WOL16602.1"/>
    </source>
</evidence>
<dbReference type="Proteomes" id="UP001327560">
    <property type="component" value="Chromosome 8"/>
</dbReference>
<accession>A0AAQ3KWX7</accession>
<name>A0AAQ3KWX7_9LILI</name>
<feature type="domain" description="RING-type" evidence="4">
    <location>
        <begin position="144"/>
        <end position="186"/>
    </location>
</feature>
<dbReference type="EMBL" id="CP136897">
    <property type="protein sequence ID" value="WOL16602.1"/>
    <property type="molecule type" value="Genomic_DNA"/>
</dbReference>
<dbReference type="Pfam" id="PF13639">
    <property type="entry name" value="zf-RING_2"/>
    <property type="match status" value="1"/>
</dbReference>
<evidence type="ECO:0000313" key="6">
    <source>
        <dbReference type="Proteomes" id="UP001327560"/>
    </source>
</evidence>
<reference evidence="5 6" key="1">
    <citation type="submission" date="2023-10" db="EMBL/GenBank/DDBJ databases">
        <title>Chromosome-scale genome assembly provides insights into flower coloration mechanisms of Canna indica.</title>
        <authorList>
            <person name="Li C."/>
        </authorList>
    </citation>
    <scope>NUCLEOTIDE SEQUENCE [LARGE SCALE GENOMIC DNA]</scope>
    <source>
        <tissue evidence="5">Flower</tissue>
    </source>
</reference>
<keyword evidence="1" id="KW-0862">Zinc</keyword>
<gene>
    <name evidence="5" type="ORF">Cni_G25390</name>
</gene>
<dbReference type="GO" id="GO:0008270">
    <property type="term" value="F:zinc ion binding"/>
    <property type="evidence" value="ECO:0007669"/>
    <property type="project" value="UniProtKB-KW"/>
</dbReference>
<evidence type="ECO:0000256" key="1">
    <source>
        <dbReference type="PROSITE-ProRule" id="PRU00175"/>
    </source>
</evidence>
<feature type="transmembrane region" description="Helical" evidence="3">
    <location>
        <begin position="70"/>
        <end position="90"/>
    </location>
</feature>
<evidence type="ECO:0000256" key="3">
    <source>
        <dbReference type="SAM" id="Phobius"/>
    </source>
</evidence>
<keyword evidence="3" id="KW-0812">Transmembrane</keyword>
<protein>
    <submittedName>
        <fullName evidence="5">RING-H2 finger protein ATL66-like</fullName>
    </submittedName>
</protein>
<dbReference type="GO" id="GO:0016567">
    <property type="term" value="P:protein ubiquitination"/>
    <property type="evidence" value="ECO:0007669"/>
    <property type="project" value="TreeGrafter"/>
</dbReference>
<keyword evidence="6" id="KW-1185">Reference proteome</keyword>
<evidence type="ECO:0000259" key="4">
    <source>
        <dbReference type="PROSITE" id="PS50089"/>
    </source>
</evidence>
<dbReference type="AlphaFoldDB" id="A0AAQ3KWX7"/>
<dbReference type="PANTHER" id="PTHR45676:SF41">
    <property type="entry name" value="RING-H2 FINGER PROTEIN ATL66"/>
    <property type="match status" value="1"/>
</dbReference>
<feature type="region of interest" description="Disordered" evidence="2">
    <location>
        <begin position="23"/>
        <end position="43"/>
    </location>
</feature>
<dbReference type="PANTHER" id="PTHR45676">
    <property type="entry name" value="RING-H2 FINGER PROTEIN ATL51-RELATED"/>
    <property type="match status" value="1"/>
</dbReference>
<dbReference type="SMART" id="SM00184">
    <property type="entry name" value="RING"/>
    <property type="match status" value="1"/>
</dbReference>
<dbReference type="Gene3D" id="3.30.40.10">
    <property type="entry name" value="Zinc/RING finger domain, C3HC4 (zinc finger)"/>
    <property type="match status" value="1"/>
</dbReference>
<dbReference type="SUPFAM" id="SSF57850">
    <property type="entry name" value="RING/U-box"/>
    <property type="match status" value="1"/>
</dbReference>
<dbReference type="CDD" id="cd16461">
    <property type="entry name" value="RING-H2_EL5-like"/>
    <property type="match status" value="1"/>
</dbReference>
<proteinExistence type="predicted"/>
<dbReference type="InterPro" id="IPR001841">
    <property type="entry name" value="Znf_RING"/>
</dbReference>